<comment type="subcellular location">
    <subcellularLocation>
        <location evidence="9">Cytoplasm</location>
    </subcellularLocation>
</comment>
<feature type="binding site" evidence="9">
    <location>
        <position position="140"/>
    </location>
    <ligand>
        <name>Zn(2+)</name>
        <dbReference type="ChEBI" id="CHEBI:29105"/>
        <note>catalytic</note>
    </ligand>
</feature>
<dbReference type="PANTHER" id="PTHR46986">
    <property type="entry name" value="ENDORIBONUCLEASE YBEY, CHLOROPLASTIC"/>
    <property type="match status" value="1"/>
</dbReference>
<dbReference type="GO" id="GO:0008270">
    <property type="term" value="F:zinc ion binding"/>
    <property type="evidence" value="ECO:0007669"/>
    <property type="project" value="UniProtKB-UniRule"/>
</dbReference>
<keyword evidence="9" id="KW-0963">Cytoplasm</keyword>
<sequence length="164" mass="19649">MIRQIRKKKKMNLIINNETKEEVNIENYLEKVIREVLKLEDIDEKKCEISLSFVDEEKIRQLNKDFRSIDRVTDVLSFPIEDFFNEDRENILEKPYLMLGDVVICLDVARKQADDLGHSFEREVMYLTCHSILHLLGYDHIEDDDKKIMRKREKEVMKNLGVFK</sequence>
<evidence type="ECO:0000256" key="2">
    <source>
        <dbReference type="ARBA" id="ARBA00022517"/>
    </source>
</evidence>
<evidence type="ECO:0000313" key="11">
    <source>
        <dbReference type="Proteomes" id="UP000003821"/>
    </source>
</evidence>
<evidence type="ECO:0000256" key="9">
    <source>
        <dbReference type="HAMAP-Rule" id="MF_00009"/>
    </source>
</evidence>
<dbReference type="PANTHER" id="PTHR46986:SF1">
    <property type="entry name" value="ENDORIBONUCLEASE YBEY, CHLOROPLASTIC"/>
    <property type="match status" value="1"/>
</dbReference>
<dbReference type="PROSITE" id="PS01306">
    <property type="entry name" value="UPF0054"/>
    <property type="match status" value="1"/>
</dbReference>
<evidence type="ECO:0000256" key="3">
    <source>
        <dbReference type="ARBA" id="ARBA00022552"/>
    </source>
</evidence>
<dbReference type="InterPro" id="IPR020549">
    <property type="entry name" value="YbeY_CS"/>
</dbReference>
<dbReference type="HAMAP" id="MF_00009">
    <property type="entry name" value="Endoribonucl_YbeY"/>
    <property type="match status" value="1"/>
</dbReference>
<dbReference type="GO" id="GO:0005737">
    <property type="term" value="C:cytoplasm"/>
    <property type="evidence" value="ECO:0007669"/>
    <property type="project" value="UniProtKB-SubCell"/>
</dbReference>
<feature type="binding site" evidence="9">
    <location>
        <position position="134"/>
    </location>
    <ligand>
        <name>Zn(2+)</name>
        <dbReference type="ChEBI" id="CHEBI:29105"/>
        <note>catalytic</note>
    </ligand>
</feature>
<keyword evidence="11" id="KW-1185">Reference proteome</keyword>
<organism evidence="10 11">
    <name type="scientific">Anaerococcus vaginalis ATCC 51170</name>
    <dbReference type="NCBI Taxonomy" id="655811"/>
    <lineage>
        <taxon>Bacteria</taxon>
        <taxon>Bacillati</taxon>
        <taxon>Bacillota</taxon>
        <taxon>Tissierellia</taxon>
        <taxon>Tissierellales</taxon>
        <taxon>Peptoniphilaceae</taxon>
        <taxon>Anaerococcus</taxon>
    </lineage>
</organism>
<keyword evidence="7 9" id="KW-0378">Hydrolase</keyword>
<dbReference type="NCBIfam" id="TIGR00043">
    <property type="entry name" value="rRNA maturation RNase YbeY"/>
    <property type="match status" value="1"/>
</dbReference>
<dbReference type="Pfam" id="PF02130">
    <property type="entry name" value="YbeY"/>
    <property type="match status" value="1"/>
</dbReference>
<comment type="function">
    <text evidence="9">Single strand-specific metallo-endoribonuclease involved in late-stage 70S ribosome quality control and in maturation of the 3' terminus of the 16S rRNA.</text>
</comment>
<evidence type="ECO:0000256" key="8">
    <source>
        <dbReference type="ARBA" id="ARBA00022833"/>
    </source>
</evidence>
<comment type="cofactor">
    <cofactor evidence="9">
        <name>Zn(2+)</name>
        <dbReference type="ChEBI" id="CHEBI:29105"/>
    </cofactor>
    <text evidence="9">Binds 1 zinc ion.</text>
</comment>
<keyword evidence="5 9" id="KW-0479">Metal-binding</keyword>
<dbReference type="InterPro" id="IPR002036">
    <property type="entry name" value="YbeY"/>
</dbReference>
<dbReference type="GO" id="GO:0004521">
    <property type="term" value="F:RNA endonuclease activity"/>
    <property type="evidence" value="ECO:0007669"/>
    <property type="project" value="UniProtKB-UniRule"/>
</dbReference>
<dbReference type="EC" id="3.1.-.-" evidence="9"/>
<feature type="binding site" evidence="9">
    <location>
        <position position="130"/>
    </location>
    <ligand>
        <name>Zn(2+)</name>
        <dbReference type="ChEBI" id="CHEBI:29105"/>
        <note>catalytic</note>
    </ligand>
</feature>
<accession>C7HVC7</accession>
<dbReference type="Proteomes" id="UP000003821">
    <property type="component" value="Unassembled WGS sequence"/>
</dbReference>
<evidence type="ECO:0000313" key="10">
    <source>
        <dbReference type="EMBL" id="EEU12309.1"/>
    </source>
</evidence>
<evidence type="ECO:0000256" key="4">
    <source>
        <dbReference type="ARBA" id="ARBA00022722"/>
    </source>
</evidence>
<keyword evidence="4 9" id="KW-0540">Nuclease</keyword>
<dbReference type="EMBL" id="ACXU01000019">
    <property type="protein sequence ID" value="EEU12309.1"/>
    <property type="molecule type" value="Genomic_DNA"/>
</dbReference>
<keyword evidence="2 9" id="KW-0690">Ribosome biogenesis</keyword>
<protein>
    <recommendedName>
        <fullName evidence="9">Endoribonuclease YbeY</fullName>
        <ecNumber evidence="9">3.1.-.-</ecNumber>
    </recommendedName>
</protein>
<dbReference type="InterPro" id="IPR023091">
    <property type="entry name" value="MetalPrtase_cat_dom_sf_prd"/>
</dbReference>
<comment type="caution">
    <text evidence="10">The sequence shown here is derived from an EMBL/GenBank/DDBJ whole genome shotgun (WGS) entry which is preliminary data.</text>
</comment>
<dbReference type="eggNOG" id="COG0319">
    <property type="taxonomic scope" value="Bacteria"/>
</dbReference>
<keyword evidence="8 9" id="KW-0862">Zinc</keyword>
<name>C7HVC7_9FIRM</name>
<evidence type="ECO:0000256" key="7">
    <source>
        <dbReference type="ARBA" id="ARBA00022801"/>
    </source>
</evidence>
<evidence type="ECO:0000256" key="1">
    <source>
        <dbReference type="ARBA" id="ARBA00010875"/>
    </source>
</evidence>
<evidence type="ECO:0000256" key="6">
    <source>
        <dbReference type="ARBA" id="ARBA00022759"/>
    </source>
</evidence>
<dbReference type="HOGENOM" id="CLU_106710_3_0_9"/>
<comment type="similarity">
    <text evidence="1 9">Belongs to the endoribonuclease YbeY family.</text>
</comment>
<dbReference type="Gene3D" id="3.40.390.30">
    <property type="entry name" value="Metalloproteases ('zincins'), catalytic domain"/>
    <property type="match status" value="1"/>
</dbReference>
<evidence type="ECO:0000256" key="5">
    <source>
        <dbReference type="ARBA" id="ARBA00022723"/>
    </source>
</evidence>
<gene>
    <name evidence="9 10" type="primary">ybeY</name>
    <name evidence="10" type="ORF">HMPREF0078_1228</name>
</gene>
<dbReference type="SUPFAM" id="SSF55486">
    <property type="entry name" value="Metalloproteases ('zincins'), catalytic domain"/>
    <property type="match status" value="1"/>
</dbReference>
<proteinExistence type="inferred from homology"/>
<dbReference type="GO" id="GO:0004222">
    <property type="term" value="F:metalloendopeptidase activity"/>
    <property type="evidence" value="ECO:0007669"/>
    <property type="project" value="InterPro"/>
</dbReference>
<keyword evidence="6 9" id="KW-0255">Endonuclease</keyword>
<dbReference type="AlphaFoldDB" id="C7HVC7"/>
<keyword evidence="3 9" id="KW-0698">rRNA processing</keyword>
<reference evidence="10 11" key="1">
    <citation type="submission" date="2009-08" db="EMBL/GenBank/DDBJ databases">
        <authorList>
            <person name="Muzny D."/>
            <person name="Qin X."/>
            <person name="Deng J."/>
            <person name="Jiang H."/>
            <person name="Liu Y."/>
            <person name="Qu J."/>
            <person name="Song X.-Z."/>
            <person name="Zhang L."/>
            <person name="Thornton R."/>
            <person name="Coyle M."/>
            <person name="Francisco L."/>
            <person name="Jackson L."/>
            <person name="Javaid M."/>
            <person name="Korchina V."/>
            <person name="Kovar C."/>
            <person name="Mata R."/>
            <person name="Mathew T."/>
            <person name="Ngo R."/>
            <person name="Nguyen L."/>
            <person name="Nguyen N."/>
            <person name="Okwuonu G."/>
            <person name="Ongeri F."/>
            <person name="Pham C."/>
            <person name="Simmons D."/>
            <person name="Wilczek-Boney K."/>
            <person name="Hale W."/>
            <person name="Jakkamsetti A."/>
            <person name="Pham P."/>
            <person name="Ruth R."/>
            <person name="San Lucas F."/>
            <person name="Warren J."/>
            <person name="Zhang J."/>
            <person name="Zhao Z."/>
            <person name="Zhou C."/>
            <person name="Zhu D."/>
            <person name="Lee S."/>
            <person name="Bess C."/>
            <person name="Blankenburg K."/>
            <person name="Forbes L."/>
            <person name="Fu Q."/>
            <person name="Gubbala S."/>
            <person name="Hirani K."/>
            <person name="Jayaseelan J.C."/>
            <person name="Lara F."/>
            <person name="Munidasa M."/>
            <person name="Palculict T."/>
            <person name="Patil S."/>
            <person name="Pu L.-L."/>
            <person name="Saada N."/>
            <person name="Tang L."/>
            <person name="Weissenberger G."/>
            <person name="Zhu Y."/>
            <person name="Hemphill L."/>
            <person name="Shang Y."/>
            <person name="Youmans B."/>
            <person name="Ayvaz T."/>
            <person name="Ross M."/>
            <person name="Santibanez J."/>
            <person name="Aqrawi P."/>
            <person name="Gross S."/>
            <person name="Joshi V."/>
            <person name="Fowler G."/>
            <person name="Nazareth L."/>
            <person name="Reid J."/>
            <person name="Worley K."/>
            <person name="Petrosino J."/>
            <person name="Highlander S."/>
            <person name="Gibbs R."/>
            <person name="Gibbs R."/>
        </authorList>
    </citation>
    <scope>NUCLEOTIDE SEQUENCE [LARGE SCALE GENOMIC DNA]</scope>
    <source>
        <strain evidence="10 11">ATCC 51170</strain>
    </source>
</reference>
<dbReference type="GO" id="GO:0006364">
    <property type="term" value="P:rRNA processing"/>
    <property type="evidence" value="ECO:0007669"/>
    <property type="project" value="UniProtKB-UniRule"/>
</dbReference>